<dbReference type="Gene3D" id="3.40.50.2000">
    <property type="entry name" value="Glycogen Phosphorylase B"/>
    <property type="match status" value="2"/>
</dbReference>
<dbReference type="EMBL" id="MSDQ01000040">
    <property type="protein sequence ID" value="OLO10233.1"/>
    <property type="molecule type" value="Genomic_DNA"/>
</dbReference>
<evidence type="ECO:0000259" key="1">
    <source>
        <dbReference type="Pfam" id="PF00534"/>
    </source>
</evidence>
<name>A0A1Q8T977_9GAMM</name>
<protein>
    <recommendedName>
        <fullName evidence="5">Glycosyl transferase</fullName>
    </recommendedName>
</protein>
<dbReference type="PANTHER" id="PTHR12526">
    <property type="entry name" value="GLYCOSYLTRANSFERASE"/>
    <property type="match status" value="1"/>
</dbReference>
<organism evidence="3 4">
    <name type="scientific">Chromohalobacter japonicus</name>
    <dbReference type="NCBI Taxonomy" id="223900"/>
    <lineage>
        <taxon>Bacteria</taxon>
        <taxon>Pseudomonadati</taxon>
        <taxon>Pseudomonadota</taxon>
        <taxon>Gammaproteobacteria</taxon>
        <taxon>Oceanospirillales</taxon>
        <taxon>Halomonadaceae</taxon>
        <taxon>Chromohalobacter</taxon>
    </lineage>
</organism>
<accession>A0A1Q8T977</accession>
<dbReference type="PANTHER" id="PTHR12526:SF638">
    <property type="entry name" value="SPORE COAT PROTEIN SA"/>
    <property type="match status" value="1"/>
</dbReference>
<dbReference type="GO" id="GO:1901135">
    <property type="term" value="P:carbohydrate derivative metabolic process"/>
    <property type="evidence" value="ECO:0007669"/>
    <property type="project" value="UniProtKB-ARBA"/>
</dbReference>
<evidence type="ECO:0000313" key="4">
    <source>
        <dbReference type="Proteomes" id="UP000186806"/>
    </source>
</evidence>
<comment type="caution">
    <text evidence="3">The sequence shown here is derived from an EMBL/GenBank/DDBJ whole genome shotgun (WGS) entry which is preliminary data.</text>
</comment>
<sequence>MGIRKACQRGWPVSGDNTSFLFVSDHLGGGGAPISILNLAKALAGRGHEITIAVLSDKVWHDIPEGVTVKTLPFQYANAWQKLRRFRLHAEKLDAWLRDEARTYDVVIANLYYAHRVVTESSLAARAWLCIRTDPTEALLGKRGSRAKAVRKIRKLYGGRRVIAISHGILASLDAHGATPAHGEVIHNIIDADDIERRMHQDVEVSDYIVSVGRLGLRQKRYDRLLRAYKASGIAQKLVFVGEGELENAQALVRELGLESRVVFFGQKANPYPYIRHADLLVLASDYEGFGRVIAESLICGTPVVSTDCPSGPRDILTGELANYLVACDDEAALAEKIASAVAAPPRIDPSHYRGFSPSAIAERYEALP</sequence>
<keyword evidence="4" id="KW-1185">Reference proteome</keyword>
<dbReference type="Pfam" id="PF00534">
    <property type="entry name" value="Glycos_transf_1"/>
    <property type="match status" value="1"/>
</dbReference>
<dbReference type="AlphaFoldDB" id="A0A1Q8T977"/>
<dbReference type="Proteomes" id="UP000186806">
    <property type="component" value="Unassembled WGS sequence"/>
</dbReference>
<proteinExistence type="predicted"/>
<dbReference type="CDD" id="cd03811">
    <property type="entry name" value="GT4_GT28_WabH-like"/>
    <property type="match status" value="1"/>
</dbReference>
<dbReference type="Pfam" id="PF13439">
    <property type="entry name" value="Glyco_transf_4"/>
    <property type="match status" value="1"/>
</dbReference>
<dbReference type="GO" id="GO:0016757">
    <property type="term" value="F:glycosyltransferase activity"/>
    <property type="evidence" value="ECO:0007669"/>
    <property type="project" value="InterPro"/>
</dbReference>
<reference evidence="3 4" key="1">
    <citation type="submission" date="2016-12" db="EMBL/GenBank/DDBJ databases">
        <title>Draft genome sequences of strains Salinicola socius SMB35, Salinicola sp. MH3R3-1 and Chromohalobacter sp. SMB17 from the Verkhnekamsk potash mining region of Russia.</title>
        <authorList>
            <person name="Mavrodi D.V."/>
            <person name="Olsson B.E."/>
            <person name="Korsakova E.S."/>
            <person name="Pyankova A."/>
            <person name="Mavrodi O.V."/>
            <person name="Plotnikova E.G."/>
        </authorList>
    </citation>
    <scope>NUCLEOTIDE SEQUENCE [LARGE SCALE GENOMIC DNA]</scope>
    <source>
        <strain evidence="3 4">SMB17</strain>
    </source>
</reference>
<feature type="domain" description="Glycosyl transferase family 1" evidence="1">
    <location>
        <begin position="201"/>
        <end position="344"/>
    </location>
</feature>
<dbReference type="InterPro" id="IPR028098">
    <property type="entry name" value="Glyco_trans_4-like_N"/>
</dbReference>
<evidence type="ECO:0008006" key="5">
    <source>
        <dbReference type="Google" id="ProtNLM"/>
    </source>
</evidence>
<dbReference type="InterPro" id="IPR001296">
    <property type="entry name" value="Glyco_trans_1"/>
</dbReference>
<feature type="domain" description="Glycosyltransferase subfamily 4-like N-terminal" evidence="2">
    <location>
        <begin position="30"/>
        <end position="193"/>
    </location>
</feature>
<gene>
    <name evidence="3" type="ORF">BTW10_15820</name>
</gene>
<evidence type="ECO:0000313" key="3">
    <source>
        <dbReference type="EMBL" id="OLO10233.1"/>
    </source>
</evidence>
<dbReference type="SUPFAM" id="SSF53756">
    <property type="entry name" value="UDP-Glycosyltransferase/glycogen phosphorylase"/>
    <property type="match status" value="1"/>
</dbReference>
<evidence type="ECO:0000259" key="2">
    <source>
        <dbReference type="Pfam" id="PF13439"/>
    </source>
</evidence>